<comment type="caution">
    <text evidence="6">The sequence shown here is derived from an EMBL/GenBank/DDBJ whole genome shotgun (WGS) entry which is preliminary data.</text>
</comment>
<reference evidence="6 7" key="1">
    <citation type="submission" date="2024-02" db="EMBL/GenBank/DDBJ databases">
        <authorList>
            <person name="Vignale AGUSTIN F."/>
            <person name="Sosa J E."/>
            <person name="Modenutti C."/>
        </authorList>
    </citation>
    <scope>NUCLEOTIDE SEQUENCE [LARGE SCALE GENOMIC DNA]</scope>
</reference>
<feature type="compositionally biased region" description="Basic and acidic residues" evidence="2">
    <location>
        <begin position="503"/>
        <end position="517"/>
    </location>
</feature>
<dbReference type="PANTHER" id="PTHR46691">
    <property type="entry name" value="HIGH MOBILITY GROUP B PROTEIN 9"/>
    <property type="match status" value="1"/>
</dbReference>
<feature type="compositionally biased region" description="Polar residues" evidence="2">
    <location>
        <begin position="420"/>
        <end position="440"/>
    </location>
</feature>
<evidence type="ECO:0000313" key="6">
    <source>
        <dbReference type="EMBL" id="CAK9165515.1"/>
    </source>
</evidence>
<feature type="region of interest" description="Disordered" evidence="2">
    <location>
        <begin position="494"/>
        <end position="529"/>
    </location>
</feature>
<feature type="compositionally biased region" description="Basic residues" evidence="2">
    <location>
        <begin position="289"/>
        <end position="299"/>
    </location>
</feature>
<sequence>MENPNQRLHWDMHLDVVAASKYANLQNVGVVLSEVLGERRWKEVTTIFSFPPSATNASFILRKYYISLLHHYEQIYFFKAKGWTPLHTGGCLAECVYRISSTSWVGWTRAAITRNSSICGTAKEDTYSRFIAQSSSCYCATDKLENICCATHLEHSSLDTFNASLYLLCLSAAFSHECSNIFLWIVYPPYVPGVQVMAKINHKSNLTLALMVAATPEPSSGSAVMGVIDGKFESGYLITVTIGSEKLKGVLYQTPQNPDHQVPQHRRVPQNQNVCANNSDNSTPVSGVLRRKRRKKSEIKRRDPAHPKPNRSGYNFFFAEQHARLKPLYPGKDREISRMIGDLWNKIKEPEKAVYQEKAGRDKERYRLQMEDYRKRLRMGLIISDAVPIQQRPMEPDVNMMELDEKTETEGADSPHTPGNEVNSGKSDNSNLEGGRTNNRTADEDSDMGISLGAEARAESLSTKILADEEAYELRDRIDNVGDEGKKCLGNIASEIAKQSSSSEEKESGPIEEKESVSSEETTNTKQRE</sequence>
<name>A0ABC8T7Z9_9AQUA</name>
<proteinExistence type="predicted"/>
<evidence type="ECO:0000313" key="5">
    <source>
        <dbReference type="EMBL" id="CAK9155315.1"/>
    </source>
</evidence>
<dbReference type="SUPFAM" id="SSF46774">
    <property type="entry name" value="ARID-like"/>
    <property type="match status" value="1"/>
</dbReference>
<feature type="domain" description="HMG box" evidence="3">
    <location>
        <begin position="307"/>
        <end position="374"/>
    </location>
</feature>
<dbReference type="Proteomes" id="UP001642360">
    <property type="component" value="Unassembled WGS sequence"/>
</dbReference>
<dbReference type="FunFam" id="1.10.30.10:FF:000055">
    <property type="entry name" value="High mobility group B protein 15"/>
    <property type="match status" value="1"/>
</dbReference>
<keyword evidence="1" id="KW-0539">Nucleus</keyword>
<organism evidence="6 7">
    <name type="scientific">Ilex paraguariensis</name>
    <name type="common">yerba mate</name>
    <dbReference type="NCBI Taxonomy" id="185542"/>
    <lineage>
        <taxon>Eukaryota</taxon>
        <taxon>Viridiplantae</taxon>
        <taxon>Streptophyta</taxon>
        <taxon>Embryophyta</taxon>
        <taxon>Tracheophyta</taxon>
        <taxon>Spermatophyta</taxon>
        <taxon>Magnoliopsida</taxon>
        <taxon>eudicotyledons</taxon>
        <taxon>Gunneridae</taxon>
        <taxon>Pentapetalae</taxon>
        <taxon>asterids</taxon>
        <taxon>campanulids</taxon>
        <taxon>Aquifoliales</taxon>
        <taxon>Aquifoliaceae</taxon>
        <taxon>Ilex</taxon>
    </lineage>
</organism>
<dbReference type="InterPro" id="IPR001606">
    <property type="entry name" value="ARID_dom"/>
</dbReference>
<evidence type="ECO:0000256" key="1">
    <source>
        <dbReference type="PROSITE-ProRule" id="PRU00267"/>
    </source>
</evidence>
<feature type="compositionally biased region" description="Polar residues" evidence="2">
    <location>
        <begin position="271"/>
        <end position="285"/>
    </location>
</feature>
<dbReference type="GO" id="GO:0003677">
    <property type="term" value="F:DNA binding"/>
    <property type="evidence" value="ECO:0007669"/>
    <property type="project" value="UniProtKB-UniRule"/>
</dbReference>
<dbReference type="AlphaFoldDB" id="A0ABC8T7Z9"/>
<feature type="region of interest" description="Disordered" evidence="2">
    <location>
        <begin position="271"/>
        <end position="313"/>
    </location>
</feature>
<feature type="region of interest" description="Disordered" evidence="2">
    <location>
        <begin position="404"/>
        <end position="447"/>
    </location>
</feature>
<dbReference type="Pfam" id="PF00505">
    <property type="entry name" value="HMG_box"/>
    <property type="match status" value="1"/>
</dbReference>
<feature type="domain" description="ARID" evidence="4">
    <location>
        <begin position="1"/>
        <end position="77"/>
    </location>
</feature>
<dbReference type="EMBL" id="CAUOFW020002680">
    <property type="protein sequence ID" value="CAK9155315.1"/>
    <property type="molecule type" value="Genomic_DNA"/>
</dbReference>
<keyword evidence="7" id="KW-1185">Reference proteome</keyword>
<accession>A0ABC8T7Z9</accession>
<evidence type="ECO:0000313" key="7">
    <source>
        <dbReference type="Proteomes" id="UP001642360"/>
    </source>
</evidence>
<dbReference type="Gene3D" id="1.10.30.10">
    <property type="entry name" value="High mobility group box domain"/>
    <property type="match status" value="1"/>
</dbReference>
<dbReference type="EMBL" id="CAUOFW020004392">
    <property type="protein sequence ID" value="CAK9165515.1"/>
    <property type="molecule type" value="Genomic_DNA"/>
</dbReference>
<dbReference type="InterPro" id="IPR009071">
    <property type="entry name" value="HMG_box_dom"/>
</dbReference>
<dbReference type="InterPro" id="IPR036910">
    <property type="entry name" value="HMG_box_dom_sf"/>
</dbReference>
<dbReference type="PROSITE" id="PS51011">
    <property type="entry name" value="ARID"/>
    <property type="match status" value="1"/>
</dbReference>
<evidence type="ECO:0000259" key="3">
    <source>
        <dbReference type="PROSITE" id="PS50118"/>
    </source>
</evidence>
<dbReference type="CDD" id="cd22009">
    <property type="entry name" value="HMG-box_AtHMGB9-like"/>
    <property type="match status" value="1"/>
</dbReference>
<dbReference type="Gene3D" id="1.10.150.60">
    <property type="entry name" value="ARID DNA-binding domain"/>
    <property type="match status" value="1"/>
</dbReference>
<dbReference type="SMART" id="SM00398">
    <property type="entry name" value="HMG"/>
    <property type="match status" value="1"/>
</dbReference>
<dbReference type="PROSITE" id="PS50118">
    <property type="entry name" value="HMG_BOX_2"/>
    <property type="match status" value="1"/>
</dbReference>
<keyword evidence="1" id="KW-0238">DNA-binding</keyword>
<dbReference type="PANTHER" id="PTHR46691:SF3">
    <property type="entry name" value="HIGH MOBILITY GROUP B PROTEIN 15"/>
    <property type="match status" value="1"/>
</dbReference>
<protein>
    <submittedName>
        <fullName evidence="6">Uncharacterized protein</fullName>
    </submittedName>
</protein>
<dbReference type="SUPFAM" id="SSF47095">
    <property type="entry name" value="HMG-box"/>
    <property type="match status" value="1"/>
</dbReference>
<evidence type="ECO:0000256" key="2">
    <source>
        <dbReference type="SAM" id="MobiDB-lite"/>
    </source>
</evidence>
<evidence type="ECO:0000259" key="4">
    <source>
        <dbReference type="PROSITE" id="PS51011"/>
    </source>
</evidence>
<dbReference type="InterPro" id="IPR036431">
    <property type="entry name" value="ARID_dom_sf"/>
</dbReference>
<feature type="DNA-binding region" description="HMG box" evidence="1">
    <location>
        <begin position="307"/>
        <end position="374"/>
    </location>
</feature>
<gene>
    <name evidence="5" type="ORF">ILEXP_LOCUS23714</name>
    <name evidence="6" type="ORF">ILEXP_LOCUS34681</name>
</gene>
<dbReference type="GO" id="GO:0005634">
    <property type="term" value="C:nucleus"/>
    <property type="evidence" value="ECO:0007669"/>
    <property type="project" value="UniProtKB-UniRule"/>
</dbReference>